<reference evidence="2" key="1">
    <citation type="journal article" date="2012" name="PLoS Genet.">
        <title>Comparative analysis of the genomes of two field isolates of the rice blast fungus Magnaporthe oryzae.</title>
        <authorList>
            <person name="Xue M."/>
            <person name="Yang J."/>
            <person name="Li Z."/>
            <person name="Hu S."/>
            <person name="Yao N."/>
            <person name="Dean R.A."/>
            <person name="Zhao W."/>
            <person name="Shen M."/>
            <person name="Zhang H."/>
            <person name="Li C."/>
            <person name="Liu L."/>
            <person name="Cao L."/>
            <person name="Xu X."/>
            <person name="Xing Y."/>
            <person name="Hsiang T."/>
            <person name="Zhang Z."/>
            <person name="Xu J.R."/>
            <person name="Peng Y.L."/>
        </authorList>
    </citation>
    <scope>NUCLEOTIDE SEQUENCE [LARGE SCALE GENOMIC DNA]</scope>
    <source>
        <strain evidence="2">P131</strain>
    </source>
</reference>
<feature type="region of interest" description="Disordered" evidence="1">
    <location>
        <begin position="150"/>
        <end position="170"/>
    </location>
</feature>
<protein>
    <submittedName>
        <fullName evidence="2">Uncharacterized protein</fullName>
    </submittedName>
</protein>
<sequence length="277" mass="30290">MVAPGVDQPSPVWQLMLPDEQLSTHNIYSTPYTVKQCSPNESSSIAASGQRLRHQRASVACERCRDRRARVQTDLLETVANMSTSFADIKSLISGVDSRLSTRLTYLEEAMKNIVAAIQSGAAQPTPLSMKTEPRASWDVEEPIAAFTLDDDRSDIPPGSPVPAEKPAIPENHTTGTGNLLMWPPIQKLVGDLLVEHGIKYPKTYPLSIEENRGLLHLYGRGEGSKSGSEVPNDFGLLPSAYSKDVAPSPPYNDWGYVDTTETVTCIPSSCPRIWTP</sequence>
<dbReference type="EMBL" id="JH794272">
    <property type="protein sequence ID" value="ELQ70354.1"/>
    <property type="molecule type" value="Genomic_DNA"/>
</dbReference>
<evidence type="ECO:0000256" key="1">
    <source>
        <dbReference type="SAM" id="MobiDB-lite"/>
    </source>
</evidence>
<gene>
    <name evidence="2" type="ORF">OOW_P131scaffold00041g2</name>
</gene>
<proteinExistence type="predicted"/>
<name>L7JR88_PYRO1</name>
<organism>
    <name type="scientific">Pyricularia oryzae (strain P131)</name>
    <name type="common">Rice blast fungus</name>
    <name type="synonym">Magnaporthe oryzae</name>
    <dbReference type="NCBI Taxonomy" id="1143193"/>
    <lineage>
        <taxon>Eukaryota</taxon>
        <taxon>Fungi</taxon>
        <taxon>Dikarya</taxon>
        <taxon>Ascomycota</taxon>
        <taxon>Pezizomycotina</taxon>
        <taxon>Sordariomycetes</taxon>
        <taxon>Sordariomycetidae</taxon>
        <taxon>Magnaporthales</taxon>
        <taxon>Pyriculariaceae</taxon>
        <taxon>Pyricularia</taxon>
    </lineage>
</organism>
<dbReference type="AlphaFoldDB" id="L7JR88"/>
<accession>L7JR88</accession>
<evidence type="ECO:0000313" key="2">
    <source>
        <dbReference type="EMBL" id="ELQ70354.1"/>
    </source>
</evidence>